<protein>
    <submittedName>
        <fullName evidence="1">Uncharacterized protein</fullName>
    </submittedName>
</protein>
<evidence type="ECO:0000313" key="1">
    <source>
        <dbReference type="EMBL" id="NLR79547.1"/>
    </source>
</evidence>
<organism evidence="1 2">
    <name type="scientific">Chitinophaga eiseniae</name>
    <dbReference type="NCBI Taxonomy" id="634771"/>
    <lineage>
        <taxon>Bacteria</taxon>
        <taxon>Pseudomonadati</taxon>
        <taxon>Bacteroidota</taxon>
        <taxon>Chitinophagia</taxon>
        <taxon>Chitinophagales</taxon>
        <taxon>Chitinophagaceae</taxon>
        <taxon>Chitinophaga</taxon>
    </lineage>
</organism>
<proteinExistence type="predicted"/>
<dbReference type="EMBL" id="JABAHZ010000002">
    <property type="protein sequence ID" value="NLR79547.1"/>
    <property type="molecule type" value="Genomic_DNA"/>
</dbReference>
<name>A0A847SL80_9BACT</name>
<accession>A0A847SL80</accession>
<gene>
    <name evidence="1" type="ORF">HGH91_13000</name>
</gene>
<reference evidence="1 2" key="1">
    <citation type="submission" date="2020-04" db="EMBL/GenBank/DDBJ databases">
        <authorList>
            <person name="Yin C."/>
        </authorList>
    </citation>
    <scope>NUCLEOTIDE SEQUENCE [LARGE SCALE GENOMIC DNA]</scope>
    <source>
        <strain evidence="1 2">Ak56</strain>
    </source>
</reference>
<comment type="caution">
    <text evidence="1">The sequence shown here is derived from an EMBL/GenBank/DDBJ whole genome shotgun (WGS) entry which is preliminary data.</text>
</comment>
<keyword evidence="2" id="KW-1185">Reference proteome</keyword>
<evidence type="ECO:0000313" key="2">
    <source>
        <dbReference type="Proteomes" id="UP000552864"/>
    </source>
</evidence>
<dbReference type="AlphaFoldDB" id="A0A847SL80"/>
<dbReference type="Proteomes" id="UP000552864">
    <property type="component" value="Unassembled WGS sequence"/>
</dbReference>
<sequence length="185" mass="21675">MTYLYTTRAKFDKNNQGEGLTWSKYLEWSRLNHLTELVSVDTGLNEVLIDPDQEDDNYWTEMIFEEGRETGFFRTTEYVLRKTDIPKFNLLAIVIQPGSDCSLIQQDDYDFLGYDLLDHYYTTSALSNCGGFDETFLPGDLNNVGLIDDYEKAYTIQRKLRENNPLEEHADTYVIAIWRHRVIGW</sequence>